<sequence length="62" mass="7034">MTVNLELLTALKKVAKRRARLNLSRKDALQVLMKEGINNSRGGLTKEYGGPTLKKVRTLRRK</sequence>
<dbReference type="EMBL" id="JAGIKT010000106">
    <property type="protein sequence ID" value="MBP0115996.1"/>
    <property type="molecule type" value="Genomic_DNA"/>
</dbReference>
<proteinExistence type="predicted"/>
<evidence type="ECO:0000313" key="2">
    <source>
        <dbReference type="Proteomes" id="UP000669317"/>
    </source>
</evidence>
<name>A0ABS4A6U6_9BRAD</name>
<accession>A0ABS4A6U6</accession>
<keyword evidence="2" id="KW-1185">Reference proteome</keyword>
<reference evidence="1 2" key="1">
    <citation type="submission" date="2021-03" db="EMBL/GenBank/DDBJ databases">
        <title>Genome Sequence of Bradyrhizobium vignae strain ISRA400.</title>
        <authorList>
            <person name="Tisa L.S."/>
            <person name="Svistoonoff S."/>
            <person name="Hocher V."/>
            <person name="Fall S."/>
            <person name="Zaiya A."/>
            <person name="Naing D."/>
            <person name="Niang N."/>
            <person name="Diouf A."/>
            <person name="Dasylva M.C."/>
            <person name="Toure O."/>
            <person name="Gueye M."/>
            <person name="Gully D."/>
            <person name="Tisseyre P."/>
            <person name="Simpson S."/>
            <person name="Morris K."/>
            <person name="Thomas W.K."/>
        </authorList>
    </citation>
    <scope>NUCLEOTIDE SEQUENCE [LARGE SCALE GENOMIC DNA]</scope>
    <source>
        <strain evidence="1 2">ISRA400</strain>
    </source>
</reference>
<dbReference type="Proteomes" id="UP000669317">
    <property type="component" value="Unassembled WGS sequence"/>
</dbReference>
<protein>
    <submittedName>
        <fullName evidence="1">Uncharacterized protein</fullName>
    </submittedName>
</protein>
<evidence type="ECO:0000313" key="1">
    <source>
        <dbReference type="EMBL" id="MBP0115996.1"/>
    </source>
</evidence>
<gene>
    <name evidence="1" type="ORF">JWS04_34015</name>
</gene>
<organism evidence="1 2">
    <name type="scientific">Bradyrhizobium vignae</name>
    <dbReference type="NCBI Taxonomy" id="1549949"/>
    <lineage>
        <taxon>Bacteria</taxon>
        <taxon>Pseudomonadati</taxon>
        <taxon>Pseudomonadota</taxon>
        <taxon>Alphaproteobacteria</taxon>
        <taxon>Hyphomicrobiales</taxon>
        <taxon>Nitrobacteraceae</taxon>
        <taxon>Bradyrhizobium</taxon>
    </lineage>
</organism>
<dbReference type="RefSeq" id="WP_209296531.1">
    <property type="nucleotide sequence ID" value="NZ_JAGIKT010000106.1"/>
</dbReference>
<comment type="caution">
    <text evidence="1">The sequence shown here is derived from an EMBL/GenBank/DDBJ whole genome shotgun (WGS) entry which is preliminary data.</text>
</comment>